<keyword evidence="2" id="KW-0863">Zinc-finger</keyword>
<sequence length="102" mass="11715">MVEEDDRYHIGVLNMNAKNIILTMEVNVSAKVYDTTKAKKMCSTENGPCRLSFFFPDTHYVILTAANNVRHKKPCLTHLNLEIFTEVIQQYIVTSIGYREMG</sequence>
<evidence type="ECO:0000313" key="6">
    <source>
        <dbReference type="Proteomes" id="UP001374535"/>
    </source>
</evidence>
<protein>
    <recommendedName>
        <fullName evidence="4">E3 ubiquitin-protein ligase APD1-4 middle domain-containing protein</fullName>
    </recommendedName>
</protein>
<keyword evidence="1" id="KW-0479">Metal-binding</keyword>
<evidence type="ECO:0000313" key="5">
    <source>
        <dbReference type="EMBL" id="WVZ17983.1"/>
    </source>
</evidence>
<dbReference type="PANTHER" id="PTHR46858">
    <property type="entry name" value="OS05G0521000 PROTEIN"/>
    <property type="match status" value="1"/>
</dbReference>
<keyword evidence="6" id="KW-1185">Reference proteome</keyword>
<dbReference type="InterPro" id="IPR032010">
    <property type="entry name" value="APD1-4_M"/>
</dbReference>
<dbReference type="Pfam" id="PF16041">
    <property type="entry name" value="APD1-4_M"/>
    <property type="match status" value="1"/>
</dbReference>
<proteinExistence type="predicted"/>
<dbReference type="AlphaFoldDB" id="A0AAQ3NYE8"/>
<reference evidence="5 6" key="1">
    <citation type="journal article" date="2023" name="Life. Sci Alliance">
        <title>Evolutionary insights into 3D genome organization and epigenetic landscape of Vigna mungo.</title>
        <authorList>
            <person name="Junaid A."/>
            <person name="Singh B."/>
            <person name="Bhatia S."/>
        </authorList>
    </citation>
    <scope>NUCLEOTIDE SEQUENCE [LARGE SCALE GENOMIC DNA]</scope>
    <source>
        <strain evidence="5">Urdbean</strain>
    </source>
</reference>
<dbReference type="GO" id="GO:0008270">
    <property type="term" value="F:zinc ion binding"/>
    <property type="evidence" value="ECO:0007669"/>
    <property type="project" value="UniProtKB-KW"/>
</dbReference>
<name>A0AAQ3NYE8_VIGMU</name>
<gene>
    <name evidence="5" type="ORF">V8G54_005305</name>
</gene>
<dbReference type="Proteomes" id="UP001374535">
    <property type="component" value="Chromosome 2"/>
</dbReference>
<dbReference type="PANTHER" id="PTHR46858:SF6">
    <property type="entry name" value="LIGASE, PUTATIVE-RELATED"/>
    <property type="match status" value="1"/>
</dbReference>
<organism evidence="5 6">
    <name type="scientific">Vigna mungo</name>
    <name type="common">Black gram</name>
    <name type="synonym">Phaseolus mungo</name>
    <dbReference type="NCBI Taxonomy" id="3915"/>
    <lineage>
        <taxon>Eukaryota</taxon>
        <taxon>Viridiplantae</taxon>
        <taxon>Streptophyta</taxon>
        <taxon>Embryophyta</taxon>
        <taxon>Tracheophyta</taxon>
        <taxon>Spermatophyta</taxon>
        <taxon>Magnoliopsida</taxon>
        <taxon>eudicotyledons</taxon>
        <taxon>Gunneridae</taxon>
        <taxon>Pentapetalae</taxon>
        <taxon>rosids</taxon>
        <taxon>fabids</taxon>
        <taxon>Fabales</taxon>
        <taxon>Fabaceae</taxon>
        <taxon>Papilionoideae</taxon>
        <taxon>50 kb inversion clade</taxon>
        <taxon>NPAAA clade</taxon>
        <taxon>indigoferoid/millettioid clade</taxon>
        <taxon>Phaseoleae</taxon>
        <taxon>Vigna</taxon>
    </lineage>
</organism>
<dbReference type="GO" id="GO:0016567">
    <property type="term" value="P:protein ubiquitination"/>
    <property type="evidence" value="ECO:0007669"/>
    <property type="project" value="TreeGrafter"/>
</dbReference>
<evidence type="ECO:0000256" key="2">
    <source>
        <dbReference type="ARBA" id="ARBA00022771"/>
    </source>
</evidence>
<dbReference type="GO" id="GO:0061630">
    <property type="term" value="F:ubiquitin protein ligase activity"/>
    <property type="evidence" value="ECO:0007669"/>
    <property type="project" value="TreeGrafter"/>
</dbReference>
<accession>A0AAQ3NYE8</accession>
<evidence type="ECO:0000256" key="1">
    <source>
        <dbReference type="ARBA" id="ARBA00022723"/>
    </source>
</evidence>
<keyword evidence="3" id="KW-0862">Zinc</keyword>
<evidence type="ECO:0000256" key="3">
    <source>
        <dbReference type="ARBA" id="ARBA00022833"/>
    </source>
</evidence>
<evidence type="ECO:0000259" key="4">
    <source>
        <dbReference type="Pfam" id="PF16041"/>
    </source>
</evidence>
<feature type="domain" description="E3 ubiquitin-protein ligase APD1-4 middle" evidence="4">
    <location>
        <begin position="2"/>
        <end position="72"/>
    </location>
</feature>
<dbReference type="EMBL" id="CP144699">
    <property type="protein sequence ID" value="WVZ17983.1"/>
    <property type="molecule type" value="Genomic_DNA"/>
</dbReference>